<keyword evidence="2" id="KW-1185">Reference proteome</keyword>
<sequence>MSQHHGSSSFAACFFPTTNADNHPSVPPPPPPPPPSSISGKPNLTTCLYNTHLGLFSLTWSRTFLGHSLHLDLHPLDYASSPLSFCNSSNSFSQSALSFHLHIKPFVFWKKHGSKKLSSSTKTVSKIQVFWDLSRAKFGSGPEPQSGFYVAVVVDREMSLLVGDCVKEAYGKTKAQKPERSQALLLRREHVLGNKVYATRAKFGGKTREISIECSLSNDARLYFSVDNVRVLQIKRLKWKFRGNERIEIDGVPVQISWDVYNWLFEDLNNGHAVFMFRFENPDNEEQEDREEVVNGGGHLNEKDAGLVPWQQNSCSFGMNGIEWRKMRKSLMRTARSSSSSSISMSSSSSGCSSSVMEWASTEESELSPGPNGFALLVYVWKK</sequence>
<evidence type="ECO:0000313" key="2">
    <source>
        <dbReference type="Proteomes" id="UP001164539"/>
    </source>
</evidence>
<name>A0ACC1XAR5_MELAZ</name>
<accession>A0ACC1XAR5</accession>
<gene>
    <name evidence="1" type="ORF">OWV82_017868</name>
</gene>
<comment type="caution">
    <text evidence="1">The sequence shown here is derived from an EMBL/GenBank/DDBJ whole genome shotgun (WGS) entry which is preliminary data.</text>
</comment>
<evidence type="ECO:0000313" key="1">
    <source>
        <dbReference type="EMBL" id="KAJ4707809.1"/>
    </source>
</evidence>
<proteinExistence type="predicted"/>
<protein>
    <submittedName>
        <fullName evidence="1">DUF868 domain-containing protein</fullName>
    </submittedName>
</protein>
<dbReference type="Proteomes" id="UP001164539">
    <property type="component" value="Chromosome 10"/>
</dbReference>
<organism evidence="1 2">
    <name type="scientific">Melia azedarach</name>
    <name type="common">Chinaberry tree</name>
    <dbReference type="NCBI Taxonomy" id="155640"/>
    <lineage>
        <taxon>Eukaryota</taxon>
        <taxon>Viridiplantae</taxon>
        <taxon>Streptophyta</taxon>
        <taxon>Embryophyta</taxon>
        <taxon>Tracheophyta</taxon>
        <taxon>Spermatophyta</taxon>
        <taxon>Magnoliopsida</taxon>
        <taxon>eudicotyledons</taxon>
        <taxon>Gunneridae</taxon>
        <taxon>Pentapetalae</taxon>
        <taxon>rosids</taxon>
        <taxon>malvids</taxon>
        <taxon>Sapindales</taxon>
        <taxon>Meliaceae</taxon>
        <taxon>Melia</taxon>
    </lineage>
</organism>
<reference evidence="1 2" key="1">
    <citation type="journal article" date="2023" name="Science">
        <title>Complex scaffold remodeling in plant triterpene biosynthesis.</title>
        <authorList>
            <person name="De La Pena R."/>
            <person name="Hodgson H."/>
            <person name="Liu J.C."/>
            <person name="Stephenson M.J."/>
            <person name="Martin A.C."/>
            <person name="Owen C."/>
            <person name="Harkess A."/>
            <person name="Leebens-Mack J."/>
            <person name="Jimenez L.E."/>
            <person name="Osbourn A."/>
            <person name="Sattely E.S."/>
        </authorList>
    </citation>
    <scope>NUCLEOTIDE SEQUENCE [LARGE SCALE GENOMIC DNA]</scope>
    <source>
        <strain evidence="2">cv. JPN11</strain>
        <tissue evidence="1">Leaf</tissue>
    </source>
</reference>
<dbReference type="EMBL" id="CM051403">
    <property type="protein sequence ID" value="KAJ4707809.1"/>
    <property type="molecule type" value="Genomic_DNA"/>
</dbReference>